<dbReference type="InterPro" id="IPR000477">
    <property type="entry name" value="RT_dom"/>
</dbReference>
<dbReference type="Gene3D" id="3.30.70.270">
    <property type="match status" value="2"/>
</dbReference>
<evidence type="ECO:0000256" key="5">
    <source>
        <dbReference type="ARBA" id="ARBA00023268"/>
    </source>
</evidence>
<feature type="domain" description="Integrase catalytic" evidence="7">
    <location>
        <begin position="889"/>
        <end position="993"/>
    </location>
</feature>
<dbReference type="InterPro" id="IPR021109">
    <property type="entry name" value="Peptidase_aspartic_dom_sf"/>
</dbReference>
<evidence type="ECO:0000256" key="1">
    <source>
        <dbReference type="ARBA" id="ARBA00022679"/>
    </source>
</evidence>
<dbReference type="SUPFAM" id="SSF53098">
    <property type="entry name" value="Ribonuclease H-like"/>
    <property type="match status" value="1"/>
</dbReference>
<evidence type="ECO:0000313" key="8">
    <source>
        <dbReference type="EMBL" id="KAG2215282.1"/>
    </source>
</evidence>
<sequence>YAVKYGIPNNQDLVFNYLCSLNHQYCNKAWTLIANHHGDQIPDKLELVVQMVQSLAVSETSSDNNNSSDSNFDSEEETDSDDERPQNKCCWTKINKSKGKGKATMFPKRNACFLHPKSNHTHFDCEKLKEVLRMSHNNNNNNNNNWQNNNNNKFGSHSFFGPSNKNYNNGAGPSNVNLCRFCRYGLYVRGHECQEMLRARRSNINNNNNNNMVCSHMTHLSSQVEDMLSINDDKLIETSSNNNKGTIKTNSLLQYNTHTQNTNHSLKYNRTKKNTDLPLAIFVPITLQDKQLLAFLDTGCDKSSFSLEYLKNNKLSFTSFTHHSSVITSIEGKTVTHTFKALPLSENIIMTIGMDLMPKLGISIHGLATSWDDNPHAHMNNDTCYNVPPPNNSPAGSKEEQNNFHIKIKPFLKQNEDIPPTSHCPLPDALEEGVIIPAPVNTAWNQPLTATPISNIQEIFSKLMSGCNVFTTLDLKAAFERFPVLQEHQQKLSFMFLGKQYSYAKGCFGLKTLSSAFQRVMNILFYDLPFVNCFIDDIIVASKNIHEHADHVVQVIKILTDPNLILNLDKCNFAQASIHLLGFSVSAECIALDVRKVTTVLDYPPLQTGKDCMKFGGLINYFHSSIPNCAKIMAPIDALRHEKSLKGKWGTAQQKAFDTVRQILTKTPILHYPSLNDKFYIGTDASNSGIACTQPIANRMMINWLETILSYPSMKIVHILGSQNTLPDLLSRLYEDINDIVSLRGGNAPVPTQLRHSLPQSNNNNNNKNQNLNTNDTIHMHSLHADNPFIDMITSPVEDQYKLLLDQHNFGHFGAEAMTKGLRSQGFNWNGIFHQALSVVHACDTCAKNNIIKHRYHPLRPVQSYLPADHWALDLAGPFKTTLSGNNYLLVVIDLYFSFPRYINTDWGSEFVNSIMEKLIEAAGVYHHKCTPYHARSNPAERYVQTSVRALRKSIRGAIKSWDIFVPGIQLAINAKISKRTDTAPYTLIFARKINQFQDFRNEIGVEPLSYDELKKRIHKMETVVFPAINERVKAILDAQAQKFNKKHLIVDFPPNSHVMVRVTDKGSKLENEYEGPYLVIRKTRGGSYVLKDEMAI</sequence>
<dbReference type="InterPro" id="IPR012337">
    <property type="entry name" value="RNaseH-like_sf"/>
</dbReference>
<keyword evidence="5" id="KW-0511">Multifunctional enzyme</keyword>
<dbReference type="CDD" id="cd01647">
    <property type="entry name" value="RT_LTR"/>
    <property type="match status" value="1"/>
</dbReference>
<feature type="compositionally biased region" description="Low complexity" evidence="6">
    <location>
        <begin position="762"/>
        <end position="773"/>
    </location>
</feature>
<dbReference type="InterPro" id="IPR041577">
    <property type="entry name" value="RT_RNaseH_2"/>
</dbReference>
<name>A0A8H7RQF6_9FUNG</name>
<feature type="compositionally biased region" description="Acidic residues" evidence="6">
    <location>
        <begin position="72"/>
        <end position="82"/>
    </location>
</feature>
<reference evidence="8 9" key="1">
    <citation type="submission" date="2020-12" db="EMBL/GenBank/DDBJ databases">
        <title>Metabolic potential, ecology and presence of endohyphal bacteria is reflected in genomic diversity of Mucoromycotina.</title>
        <authorList>
            <person name="Muszewska A."/>
            <person name="Okrasinska A."/>
            <person name="Steczkiewicz K."/>
            <person name="Drgas O."/>
            <person name="Orlowska M."/>
            <person name="Perlinska-Lenart U."/>
            <person name="Aleksandrzak-Piekarczyk T."/>
            <person name="Szatraj K."/>
            <person name="Zielenkiewicz U."/>
            <person name="Pilsyk S."/>
            <person name="Malc E."/>
            <person name="Mieczkowski P."/>
            <person name="Kruszewska J.S."/>
            <person name="Biernat P."/>
            <person name="Pawlowska J."/>
        </authorList>
    </citation>
    <scope>NUCLEOTIDE SEQUENCE [LARGE SCALE GENOMIC DNA]</scope>
    <source>
        <strain evidence="8 9">CBS 142.35</strain>
    </source>
</reference>
<dbReference type="PROSITE" id="PS50994">
    <property type="entry name" value="INTEGRASE"/>
    <property type="match status" value="1"/>
</dbReference>
<dbReference type="InterPro" id="IPR001584">
    <property type="entry name" value="Integrase_cat-core"/>
</dbReference>
<proteinExistence type="predicted"/>
<keyword evidence="4" id="KW-0255">Endonuclease</keyword>
<dbReference type="GO" id="GO:0004519">
    <property type="term" value="F:endonuclease activity"/>
    <property type="evidence" value="ECO:0007669"/>
    <property type="project" value="UniProtKB-KW"/>
</dbReference>
<organism evidence="8 9">
    <name type="scientific">Circinella minor</name>
    <dbReference type="NCBI Taxonomy" id="1195481"/>
    <lineage>
        <taxon>Eukaryota</taxon>
        <taxon>Fungi</taxon>
        <taxon>Fungi incertae sedis</taxon>
        <taxon>Mucoromycota</taxon>
        <taxon>Mucoromycotina</taxon>
        <taxon>Mucoromycetes</taxon>
        <taxon>Mucorales</taxon>
        <taxon>Lichtheimiaceae</taxon>
        <taxon>Circinella</taxon>
    </lineage>
</organism>
<evidence type="ECO:0000313" key="9">
    <source>
        <dbReference type="Proteomes" id="UP000646827"/>
    </source>
</evidence>
<dbReference type="InterPro" id="IPR050951">
    <property type="entry name" value="Retrovirus_Pol_polyprotein"/>
</dbReference>
<dbReference type="Proteomes" id="UP000646827">
    <property type="component" value="Unassembled WGS sequence"/>
</dbReference>
<keyword evidence="1" id="KW-0808">Transferase</keyword>
<evidence type="ECO:0000256" key="6">
    <source>
        <dbReference type="SAM" id="MobiDB-lite"/>
    </source>
</evidence>
<dbReference type="AlphaFoldDB" id="A0A8H7RQF6"/>
<feature type="non-terminal residue" evidence="8">
    <location>
        <position position="1097"/>
    </location>
</feature>
<dbReference type="GO" id="GO:0015074">
    <property type="term" value="P:DNA integration"/>
    <property type="evidence" value="ECO:0007669"/>
    <property type="project" value="InterPro"/>
</dbReference>
<gene>
    <name evidence="8" type="ORF">INT45_012704</name>
</gene>
<comment type="caution">
    <text evidence="8">The sequence shown here is derived from an EMBL/GenBank/DDBJ whole genome shotgun (WGS) entry which is preliminary data.</text>
</comment>
<dbReference type="Pfam" id="PF17921">
    <property type="entry name" value="Integrase_H2C2"/>
    <property type="match status" value="1"/>
</dbReference>
<dbReference type="Pfam" id="PF17919">
    <property type="entry name" value="RT_RNaseH_2"/>
    <property type="match status" value="1"/>
</dbReference>
<evidence type="ECO:0000259" key="7">
    <source>
        <dbReference type="PROSITE" id="PS50994"/>
    </source>
</evidence>
<dbReference type="Gene3D" id="3.10.10.10">
    <property type="entry name" value="HIV Type 1 Reverse Transcriptase, subunit A, domain 1"/>
    <property type="match status" value="1"/>
</dbReference>
<dbReference type="GO" id="GO:0016779">
    <property type="term" value="F:nucleotidyltransferase activity"/>
    <property type="evidence" value="ECO:0007669"/>
    <property type="project" value="UniProtKB-KW"/>
</dbReference>
<dbReference type="Gene3D" id="1.10.340.70">
    <property type="match status" value="1"/>
</dbReference>
<accession>A0A8H7RQF6</accession>
<evidence type="ECO:0000256" key="2">
    <source>
        <dbReference type="ARBA" id="ARBA00022695"/>
    </source>
</evidence>
<evidence type="ECO:0000256" key="4">
    <source>
        <dbReference type="ARBA" id="ARBA00022759"/>
    </source>
</evidence>
<dbReference type="GO" id="GO:0003676">
    <property type="term" value="F:nucleic acid binding"/>
    <property type="evidence" value="ECO:0007669"/>
    <property type="project" value="InterPro"/>
</dbReference>
<dbReference type="PANTHER" id="PTHR37984:SF5">
    <property type="entry name" value="PROTEIN NYNRIN-LIKE"/>
    <property type="match status" value="1"/>
</dbReference>
<keyword evidence="3" id="KW-0540">Nuclease</keyword>
<dbReference type="EMBL" id="JAEPRB010000530">
    <property type="protein sequence ID" value="KAG2215282.1"/>
    <property type="molecule type" value="Genomic_DNA"/>
</dbReference>
<dbReference type="InterPro" id="IPR043128">
    <property type="entry name" value="Rev_trsase/Diguanyl_cyclase"/>
</dbReference>
<dbReference type="Pfam" id="PF00078">
    <property type="entry name" value="RVT_1"/>
    <property type="match status" value="1"/>
</dbReference>
<dbReference type="SUPFAM" id="SSF56672">
    <property type="entry name" value="DNA/RNA polymerases"/>
    <property type="match status" value="1"/>
</dbReference>
<keyword evidence="2" id="KW-0548">Nucleotidyltransferase</keyword>
<evidence type="ECO:0000256" key="3">
    <source>
        <dbReference type="ARBA" id="ARBA00022722"/>
    </source>
</evidence>
<dbReference type="InterPro" id="IPR043502">
    <property type="entry name" value="DNA/RNA_pol_sf"/>
</dbReference>
<feature type="region of interest" description="Disordered" evidence="6">
    <location>
        <begin position="58"/>
        <end position="85"/>
    </location>
</feature>
<dbReference type="PANTHER" id="PTHR37984">
    <property type="entry name" value="PROTEIN CBG26694"/>
    <property type="match status" value="1"/>
</dbReference>
<keyword evidence="9" id="KW-1185">Reference proteome</keyword>
<dbReference type="InterPro" id="IPR036397">
    <property type="entry name" value="RNaseH_sf"/>
</dbReference>
<dbReference type="GO" id="GO:0005634">
    <property type="term" value="C:nucleus"/>
    <property type="evidence" value="ECO:0007669"/>
    <property type="project" value="UniProtKB-ARBA"/>
</dbReference>
<feature type="region of interest" description="Disordered" evidence="6">
    <location>
        <begin position="751"/>
        <end position="773"/>
    </location>
</feature>
<keyword evidence="4" id="KW-0378">Hydrolase</keyword>
<protein>
    <recommendedName>
        <fullName evidence="7">Integrase catalytic domain-containing protein</fullName>
    </recommendedName>
</protein>
<feature type="compositionally biased region" description="Low complexity" evidence="6">
    <location>
        <begin position="58"/>
        <end position="71"/>
    </location>
</feature>
<dbReference type="Gene3D" id="3.30.420.10">
    <property type="entry name" value="Ribonuclease H-like superfamily/Ribonuclease H"/>
    <property type="match status" value="1"/>
</dbReference>
<dbReference type="InterPro" id="IPR041588">
    <property type="entry name" value="Integrase_H2C2"/>
</dbReference>
<dbReference type="OrthoDB" id="10267344at2759"/>
<dbReference type="SUPFAM" id="SSF50630">
    <property type="entry name" value="Acid proteases"/>
    <property type="match status" value="1"/>
</dbReference>